<comment type="similarity">
    <text evidence="1">Belongs to the SMP-30/CGR1 family.</text>
</comment>
<feature type="binding site" evidence="3">
    <location>
        <position position="197"/>
    </location>
    <ligand>
        <name>a divalent metal cation</name>
        <dbReference type="ChEBI" id="CHEBI:60240"/>
    </ligand>
</feature>
<evidence type="ECO:0000313" key="7">
    <source>
        <dbReference type="Proteomes" id="UP000255505"/>
    </source>
</evidence>
<proteinExistence type="inferred from homology"/>
<evidence type="ECO:0000259" key="4">
    <source>
        <dbReference type="Pfam" id="PF08450"/>
    </source>
</evidence>
<sequence>MNSIQPVCIWPLSAELGEGPLWHGAECAVYFVDIKGRNIHRYCTATGAKQSWTVPCQPGFIAALTEKSFLCGLRDGLYSFDPVAGHCLRLVEVEPDLPGNRINDGFVDPYGRLWFGTMDDAETAASGSLYQMGEFGKLSRRDEGYVITNGPAMSPDARTLYHADTVRRLVYAFDVGHDGVLSEKRIFARISGSGYPDGMAVDADGFVWIALFGGARVERWSPDGMLAGVVQFPCANVTKLAFGGDDLRSVYVTTAWKGLSPEERERQPLAGGLFLFRAPASGLPQPAFSKVVSRRY</sequence>
<feature type="binding site" evidence="3">
    <location>
        <position position="101"/>
    </location>
    <ligand>
        <name>substrate</name>
    </ligand>
</feature>
<dbReference type="PANTHER" id="PTHR10907:SF47">
    <property type="entry name" value="REGUCALCIN"/>
    <property type="match status" value="1"/>
</dbReference>
<gene>
    <name evidence="6" type="ORF">CT19425_MP80577</name>
    <name evidence="5" type="ORF">CT19425_U500011</name>
</gene>
<keyword evidence="3" id="KW-0862">Zinc</keyword>
<feature type="binding site" evidence="3">
    <location>
        <position position="103"/>
    </location>
    <ligand>
        <name>substrate</name>
    </ligand>
</feature>
<dbReference type="Proteomes" id="UP000255505">
    <property type="component" value="Unassembled WGS sequence"/>
</dbReference>
<dbReference type="EMBL" id="OOEF01000046">
    <property type="protein sequence ID" value="SPK70372.1"/>
    <property type="molecule type" value="Genomic_DNA"/>
</dbReference>
<dbReference type="RefSeq" id="WP_115666340.1">
    <property type="nucleotide sequence ID" value="NZ_LT991977.1"/>
</dbReference>
<keyword evidence="6" id="KW-0614">Plasmid</keyword>
<evidence type="ECO:0000256" key="3">
    <source>
        <dbReference type="PIRSR" id="PIRSR605511-2"/>
    </source>
</evidence>
<dbReference type="Pfam" id="PF08450">
    <property type="entry name" value="SGL"/>
    <property type="match status" value="1"/>
</dbReference>
<comment type="cofactor">
    <cofactor evidence="3">
        <name>Zn(2+)</name>
        <dbReference type="ChEBI" id="CHEBI:29105"/>
    </cofactor>
    <text evidence="3">Binds 1 divalent metal cation per subunit.</text>
</comment>
<keyword evidence="3" id="KW-0479">Metal-binding</keyword>
<dbReference type="Proteomes" id="UP000255505">
    <property type="component" value="Plasmid II"/>
</dbReference>
<dbReference type="AlphaFoldDB" id="A0A375IAI4"/>
<dbReference type="InterPro" id="IPR011042">
    <property type="entry name" value="6-blade_b-propeller_TolB-like"/>
</dbReference>
<feature type="binding site" evidence="3">
    <location>
        <position position="18"/>
    </location>
    <ligand>
        <name>a divalent metal cation</name>
        <dbReference type="ChEBI" id="CHEBI:60240"/>
    </ligand>
</feature>
<dbReference type="PANTHER" id="PTHR10907">
    <property type="entry name" value="REGUCALCIN"/>
    <property type="match status" value="1"/>
</dbReference>
<reference evidence="5 7" key="1">
    <citation type="submission" date="2018-01" db="EMBL/GenBank/DDBJ databases">
        <authorList>
            <person name="Gaut B.S."/>
            <person name="Morton B.R."/>
            <person name="Clegg M.T."/>
            <person name="Duvall M.R."/>
        </authorList>
    </citation>
    <scope>NUCLEOTIDE SEQUENCE [LARGE SCALE GENOMIC DNA]</scope>
    <source>
        <strain evidence="5">Cupriavidus taiwanensis LMG 19425</strain>
        <plasmid evidence="7">Plasmid ii</plasmid>
    </source>
</reference>
<evidence type="ECO:0000256" key="2">
    <source>
        <dbReference type="PIRSR" id="PIRSR605511-1"/>
    </source>
</evidence>
<dbReference type="SUPFAM" id="SSF63829">
    <property type="entry name" value="Calcium-dependent phosphotriesterase"/>
    <property type="match status" value="1"/>
</dbReference>
<dbReference type="GO" id="GO:0005509">
    <property type="term" value="F:calcium ion binding"/>
    <property type="evidence" value="ECO:0007669"/>
    <property type="project" value="TreeGrafter"/>
</dbReference>
<dbReference type="EMBL" id="LT991977">
    <property type="protein sequence ID" value="SPK76948.1"/>
    <property type="molecule type" value="Genomic_DNA"/>
</dbReference>
<dbReference type="GO" id="GO:0004341">
    <property type="term" value="F:gluconolactonase activity"/>
    <property type="evidence" value="ECO:0007669"/>
    <property type="project" value="TreeGrafter"/>
</dbReference>
<dbReference type="Gene3D" id="2.120.10.30">
    <property type="entry name" value="TolB, C-terminal domain"/>
    <property type="match status" value="1"/>
</dbReference>
<feature type="domain" description="SMP-30/Gluconolactonase/LRE-like region" evidence="4">
    <location>
        <begin position="16"/>
        <end position="255"/>
    </location>
</feature>
<feature type="binding site" evidence="3">
    <location>
        <position position="149"/>
    </location>
    <ligand>
        <name>a divalent metal cation</name>
        <dbReference type="ChEBI" id="CHEBI:60240"/>
    </ligand>
</feature>
<evidence type="ECO:0000256" key="1">
    <source>
        <dbReference type="ARBA" id="ARBA00008853"/>
    </source>
</evidence>
<dbReference type="InterPro" id="IPR005511">
    <property type="entry name" value="SMP-30"/>
</dbReference>
<accession>A0A375IAI4</accession>
<dbReference type="GO" id="GO:0019853">
    <property type="term" value="P:L-ascorbic acid biosynthetic process"/>
    <property type="evidence" value="ECO:0007669"/>
    <property type="project" value="TreeGrafter"/>
</dbReference>
<feature type="active site" description="Proton donor/acceptor" evidence="2">
    <location>
        <position position="197"/>
    </location>
</feature>
<protein>
    <submittedName>
        <fullName evidence="5">SMP-30/Gluconolaconase/LRE domain protein</fullName>
    </submittedName>
</protein>
<evidence type="ECO:0000313" key="5">
    <source>
        <dbReference type="EMBL" id="SPK70372.1"/>
    </source>
</evidence>
<dbReference type="InterPro" id="IPR013658">
    <property type="entry name" value="SGL"/>
</dbReference>
<organism evidence="5 7">
    <name type="scientific">Cupriavidus taiwanensis</name>
    <dbReference type="NCBI Taxonomy" id="164546"/>
    <lineage>
        <taxon>Bacteria</taxon>
        <taxon>Pseudomonadati</taxon>
        <taxon>Pseudomonadota</taxon>
        <taxon>Betaproteobacteria</taxon>
        <taxon>Burkholderiales</taxon>
        <taxon>Burkholderiaceae</taxon>
        <taxon>Cupriavidus</taxon>
    </lineage>
</organism>
<evidence type="ECO:0000313" key="6">
    <source>
        <dbReference type="EMBL" id="SPK76948.1"/>
    </source>
</evidence>
<geneLocation type="plasmid" evidence="6">
    <name>II</name>
</geneLocation>
<dbReference type="PRINTS" id="PR01790">
    <property type="entry name" value="SMP30FAMILY"/>
</dbReference>
<name>A0A375IAI4_9BURK</name>